<reference evidence="1 2" key="1">
    <citation type="journal article" date="2008" name="PLoS Genet.">
        <title>The genome of Borrelia recurrentis, the agent of deadly louse-borne relapsing fever, is a degraded subset of tick-borne Borrelia duttonii.</title>
        <authorList>
            <person name="Lescot M."/>
            <person name="Audic S."/>
            <person name="Robert C."/>
            <person name="Nguyen T.T."/>
            <person name="Blanc G."/>
            <person name="Cutler S.J."/>
            <person name="Wincker P."/>
            <person name="Couloux A."/>
            <person name="Claverie J.-M."/>
            <person name="Raoult D."/>
            <person name="Drancourt M."/>
        </authorList>
    </citation>
    <scope>NUCLEOTIDE SEQUENCE [LARGE SCALE GENOMIC DNA]</scope>
    <source>
        <strain evidence="1 2">Ly</strain>
    </source>
</reference>
<keyword evidence="2" id="KW-1185">Reference proteome</keyword>
<dbReference type="KEGG" id="bdu:BDU_1018"/>
<dbReference type="HOGENOM" id="CLU_1522339_0_0_12"/>
<proteinExistence type="predicted"/>
<accession>B5RN83</accession>
<dbReference type="Gene3D" id="1.10.3160.10">
    <property type="entry name" value="Bbcrasp-1"/>
    <property type="match status" value="1"/>
</dbReference>
<evidence type="ECO:0000313" key="2">
    <source>
        <dbReference type="Proteomes" id="UP000000611"/>
    </source>
</evidence>
<dbReference type="InterPro" id="IPR008421">
    <property type="entry name" value="Borrelia_lipoprotein_PFam54/60"/>
</dbReference>
<gene>
    <name evidence="1" type="ordered locus">BDU_1018</name>
</gene>
<sequence length="168" mass="18706">MAGMDEVYLAFGYSSGFTRAFGDFASKLVATPELVTKNKAKLRDFFMKIRKCAKAYYLDAYETLQENLGTLEVLSAAEVKSLHDNLALLKAERDKLVSNVVQPLKDKYPIIGEYFADPGSDKISNTLTADEIETYWNTLSAEFDSICNEIIKISGKIKGILDNIKVKG</sequence>
<dbReference type="AlphaFoldDB" id="B5RN83"/>
<evidence type="ECO:0000313" key="1">
    <source>
        <dbReference type="EMBL" id="ACH93819.1"/>
    </source>
</evidence>
<keyword evidence="1" id="KW-0614">Plasmid</keyword>
<dbReference type="Proteomes" id="UP000000611">
    <property type="component" value="Plasmid pl165"/>
</dbReference>
<dbReference type="Pfam" id="PF05714">
    <property type="entry name" value="PFam54_60"/>
    <property type="match status" value="1"/>
</dbReference>
<protein>
    <submittedName>
        <fullName evidence="1">Uncharacterized conserved protein</fullName>
    </submittedName>
</protein>
<dbReference type="EMBL" id="CP000979">
    <property type="protein sequence ID" value="ACH93819.1"/>
    <property type="molecule type" value="Genomic_DNA"/>
</dbReference>
<name>B5RN83_BORDL</name>
<geneLocation type="plasmid" evidence="1 2">
    <name>pl165</name>
</geneLocation>
<organism evidence="1 2">
    <name type="scientific">Borrelia duttonii (strain Ly)</name>
    <dbReference type="NCBI Taxonomy" id="412419"/>
    <lineage>
        <taxon>Bacteria</taxon>
        <taxon>Pseudomonadati</taxon>
        <taxon>Spirochaetota</taxon>
        <taxon>Spirochaetia</taxon>
        <taxon>Spirochaetales</taxon>
        <taxon>Borreliaceae</taxon>
        <taxon>Borrelia</taxon>
    </lineage>
</organism>